<dbReference type="GO" id="GO:0080120">
    <property type="term" value="P:CAAX-box protein maturation"/>
    <property type="evidence" value="ECO:0007669"/>
    <property type="project" value="UniProtKB-ARBA"/>
</dbReference>
<proteinExistence type="predicted"/>
<evidence type="ECO:0000259" key="2">
    <source>
        <dbReference type="Pfam" id="PF02517"/>
    </source>
</evidence>
<dbReference type="GO" id="GO:0006508">
    <property type="term" value="P:proteolysis"/>
    <property type="evidence" value="ECO:0007669"/>
    <property type="project" value="UniProtKB-KW"/>
</dbReference>
<feature type="transmembrane region" description="Helical" evidence="1">
    <location>
        <begin position="145"/>
        <end position="163"/>
    </location>
</feature>
<dbReference type="EMBL" id="WBPG01000014">
    <property type="protein sequence ID" value="KAB2443670.1"/>
    <property type="molecule type" value="Genomic_DNA"/>
</dbReference>
<keyword evidence="3" id="KW-0378">Hydrolase</keyword>
<evidence type="ECO:0000313" key="4">
    <source>
        <dbReference type="Proteomes" id="UP000470409"/>
    </source>
</evidence>
<gene>
    <name evidence="3" type="ORF">F8163_11480</name>
</gene>
<dbReference type="PANTHER" id="PTHR36435">
    <property type="entry name" value="SLR1288 PROTEIN"/>
    <property type="match status" value="1"/>
</dbReference>
<dbReference type="RefSeq" id="WP_151625966.1">
    <property type="nucleotide sequence ID" value="NZ_WBPG01000014.1"/>
</dbReference>
<organism evidence="3 4">
    <name type="scientific">Bacillus luti</name>
    <dbReference type="NCBI Taxonomy" id="2026191"/>
    <lineage>
        <taxon>Bacteria</taxon>
        <taxon>Bacillati</taxon>
        <taxon>Bacillota</taxon>
        <taxon>Bacilli</taxon>
        <taxon>Bacillales</taxon>
        <taxon>Bacillaceae</taxon>
        <taxon>Bacillus</taxon>
        <taxon>Bacillus cereus group</taxon>
    </lineage>
</organism>
<dbReference type="Pfam" id="PF02517">
    <property type="entry name" value="Rce1-like"/>
    <property type="match status" value="1"/>
</dbReference>
<reference evidence="3 4" key="1">
    <citation type="submission" date="2019-10" db="EMBL/GenBank/DDBJ databases">
        <title>Bacillus from the desert of Cuatro Cinegas, Coahuila.</title>
        <authorList>
            <person name="Olmedo-Alvarez G."/>
            <person name="Saldana S."/>
            <person name="Barcelo D."/>
        </authorList>
    </citation>
    <scope>NUCLEOTIDE SEQUENCE [LARGE SCALE GENOMIC DNA]</scope>
    <source>
        <strain evidence="3 4">CH155b_5T</strain>
    </source>
</reference>
<protein>
    <submittedName>
        <fullName evidence="3">CPBP family intramembrane metalloprotease</fullName>
    </submittedName>
</protein>
<dbReference type="PANTHER" id="PTHR36435:SF1">
    <property type="entry name" value="CAAX AMINO TERMINAL PROTEASE FAMILY PROTEIN"/>
    <property type="match status" value="1"/>
</dbReference>
<feature type="domain" description="CAAX prenyl protease 2/Lysostaphin resistance protein A-like" evidence="2">
    <location>
        <begin position="143"/>
        <end position="232"/>
    </location>
</feature>
<feature type="transmembrane region" description="Helical" evidence="1">
    <location>
        <begin position="101"/>
        <end position="119"/>
    </location>
</feature>
<feature type="transmembrane region" description="Helical" evidence="1">
    <location>
        <begin position="175"/>
        <end position="197"/>
    </location>
</feature>
<keyword evidence="3" id="KW-0482">Metalloprotease</keyword>
<accession>A0A7V7S8U0</accession>
<keyword evidence="3" id="KW-0645">Protease</keyword>
<dbReference type="AlphaFoldDB" id="A0A7V7S8U0"/>
<dbReference type="GO" id="GO:0004175">
    <property type="term" value="F:endopeptidase activity"/>
    <property type="evidence" value="ECO:0007669"/>
    <property type="project" value="UniProtKB-ARBA"/>
</dbReference>
<keyword evidence="1" id="KW-1133">Transmembrane helix</keyword>
<dbReference type="GO" id="GO:0008237">
    <property type="term" value="F:metallopeptidase activity"/>
    <property type="evidence" value="ECO:0007669"/>
    <property type="project" value="UniProtKB-KW"/>
</dbReference>
<dbReference type="InterPro" id="IPR003675">
    <property type="entry name" value="Rce1/LyrA-like_dom"/>
</dbReference>
<feature type="transmembrane region" description="Helical" evidence="1">
    <location>
        <begin position="12"/>
        <end position="43"/>
    </location>
</feature>
<dbReference type="Proteomes" id="UP000470409">
    <property type="component" value="Unassembled WGS sequence"/>
</dbReference>
<dbReference type="InterPro" id="IPR052710">
    <property type="entry name" value="CAAX_protease"/>
</dbReference>
<keyword evidence="1" id="KW-0472">Membrane</keyword>
<name>A0A7V7S8U0_9BACI</name>
<evidence type="ECO:0000313" key="3">
    <source>
        <dbReference type="EMBL" id="KAB2443670.1"/>
    </source>
</evidence>
<evidence type="ECO:0000256" key="1">
    <source>
        <dbReference type="SAM" id="Phobius"/>
    </source>
</evidence>
<keyword evidence="1" id="KW-0812">Transmembrane</keyword>
<sequence>MQPELTQDKVYSVSWWGVIWPVLFAFLGTDIIVGVFIGIPSTIYTELITMQEPTALHVSVEDTAFRFGRLIVLLLFIYAYEPIKSLVIPTFNFHVLKKINMYIYVLLSLAASWIIYLYVLEPLFPHAGEEQYAALKSEMLEQYPILLFLSSTILAPIVEEITYRGIILRLFQERFPFWIAAIGSSFLFSIAHSYSVGVMIDTFIGGMFMAILCKKTNSIIPAILLHILNNALG</sequence>
<comment type="caution">
    <text evidence="3">The sequence shown here is derived from an EMBL/GenBank/DDBJ whole genome shotgun (WGS) entry which is preliminary data.</text>
</comment>